<protein>
    <submittedName>
        <fullName evidence="1">Uncharacterized protein</fullName>
    </submittedName>
</protein>
<comment type="caution">
    <text evidence="1">The sequence shown here is derived from an EMBL/GenBank/DDBJ whole genome shotgun (WGS) entry which is preliminary data.</text>
</comment>
<reference evidence="1" key="1">
    <citation type="submission" date="2020-08" db="EMBL/GenBank/DDBJ databases">
        <title>Genome public.</title>
        <authorList>
            <person name="Liu C."/>
            <person name="Sun Q."/>
        </authorList>
    </citation>
    <scope>NUCLEOTIDE SEQUENCE</scope>
    <source>
        <strain evidence="1">NSJ-28</strain>
    </source>
</reference>
<evidence type="ECO:0000313" key="2">
    <source>
        <dbReference type="Proteomes" id="UP000606499"/>
    </source>
</evidence>
<dbReference type="RefSeq" id="WP_147574060.1">
    <property type="nucleotide sequence ID" value="NZ_JACOPL010000006.1"/>
</dbReference>
<dbReference type="AlphaFoldDB" id="A0A923LVW4"/>
<dbReference type="EMBL" id="JACOPL010000006">
    <property type="protein sequence ID" value="MBC5725267.1"/>
    <property type="molecule type" value="Genomic_DNA"/>
</dbReference>
<accession>A0A923LVW4</accession>
<organism evidence="1 2">
    <name type="scientific">Agathobaculum faecis</name>
    <dbReference type="NCBI Taxonomy" id="2763013"/>
    <lineage>
        <taxon>Bacteria</taxon>
        <taxon>Bacillati</taxon>
        <taxon>Bacillota</taxon>
        <taxon>Clostridia</taxon>
        <taxon>Eubacteriales</taxon>
        <taxon>Butyricicoccaceae</taxon>
        <taxon>Agathobaculum</taxon>
    </lineage>
</organism>
<keyword evidence="2" id="KW-1185">Reference proteome</keyword>
<sequence length="593" mass="65239">MSNADFFPMERNRYFYGKLLTVRDFEIEQRYNRSKTQLFNRLRFGAGVVCGLGVAASDDTTLLIESGMALDYQGRMIMLEEPMLRKLQMIEGQESLLGQSTGYLCMAYDETDIEPVNAVGADTGESRQFNMTREGCRVYLTAQSPAYQELLEAAGRENVTVLYASNELTLVLSVPSNVCGGQEFEVQMLVVKNEKTPPVHFRLDGESAFVESENGRVCMEFSESPEEKRRVYTAAFTLRARQLRDVDSKLFPSGGELDLELGSHRYKNYIEVEAGVHLCSDQADLDARVRTADNLDRRLLGRDIPIYLAKLELINSAGGVFLSGVTDLPFGQALGRQAGQTGGGGGPQAVTTSVRSLEYWQKPDVKAVYQAATGALHFDFGIPSPEQYDYAVAHGTVDLTLPGGIRVNSRVYSDEIAHGLGPGAVDIRLSVEFEDKASGDETVLLYGSSEVFKGKNAPAAPPWAEAAALVYPERGTMRIGLWLHDSVDGNRLTVHYFAQKPERDTSRILAQRKVSISVTPEFSRVSCRGTLRFEADVVGSEDKSVRWQVREENGGAIDRNGIYQAPELAGTYEIIATAGVDESVTASAFVIVE</sequence>
<evidence type="ECO:0000313" key="1">
    <source>
        <dbReference type="EMBL" id="MBC5725267.1"/>
    </source>
</evidence>
<gene>
    <name evidence="1" type="ORF">H8S45_07325</name>
</gene>
<name>A0A923LVW4_9FIRM</name>
<proteinExistence type="predicted"/>
<dbReference type="Proteomes" id="UP000606499">
    <property type="component" value="Unassembled WGS sequence"/>
</dbReference>